<dbReference type="GO" id="GO:0061723">
    <property type="term" value="P:glycophagy"/>
    <property type="evidence" value="ECO:0007669"/>
    <property type="project" value="TreeGrafter"/>
</dbReference>
<evidence type="ECO:0000256" key="1">
    <source>
        <dbReference type="ARBA" id="ARBA00004406"/>
    </source>
</evidence>
<evidence type="ECO:0000256" key="7">
    <source>
        <dbReference type="ARBA" id="ARBA00023006"/>
    </source>
</evidence>
<keyword evidence="5" id="KW-0813">Transport</keyword>
<dbReference type="PANTHER" id="PTHR13190:SF1">
    <property type="entry name" value="AUTOPHAGY-RELATED 2, ISOFORM A"/>
    <property type="match status" value="1"/>
</dbReference>
<dbReference type="GO" id="GO:0005789">
    <property type="term" value="C:endoplasmic reticulum membrane"/>
    <property type="evidence" value="ECO:0007669"/>
    <property type="project" value="UniProtKB-SubCell"/>
</dbReference>
<dbReference type="Proteomes" id="UP000094819">
    <property type="component" value="Unassembled WGS sequence"/>
</dbReference>
<evidence type="ECO:0000256" key="3">
    <source>
        <dbReference type="ARBA" id="ARBA00009714"/>
    </source>
</evidence>
<evidence type="ECO:0000256" key="12">
    <source>
        <dbReference type="ARBA" id="ARBA00024631"/>
    </source>
</evidence>
<organism evidence="14 15">
    <name type="scientific">Cryptococcus wingfieldii CBS 7118</name>
    <dbReference type="NCBI Taxonomy" id="1295528"/>
    <lineage>
        <taxon>Eukaryota</taxon>
        <taxon>Fungi</taxon>
        <taxon>Dikarya</taxon>
        <taxon>Basidiomycota</taxon>
        <taxon>Agaricomycotina</taxon>
        <taxon>Tremellomycetes</taxon>
        <taxon>Tremellales</taxon>
        <taxon>Cryptococcaceae</taxon>
        <taxon>Cryptococcus</taxon>
    </lineage>
</organism>
<evidence type="ECO:0000256" key="9">
    <source>
        <dbReference type="ARBA" id="ARBA00023136"/>
    </source>
</evidence>
<comment type="catalytic activity">
    <reaction evidence="10">
        <text>a 1,2-diacyl-sn-glycero-3-phospho-L-serine(in) = a 1,2-diacyl-sn-glycero-3-phospho-L-serine(out)</text>
        <dbReference type="Rhea" id="RHEA:38663"/>
        <dbReference type="ChEBI" id="CHEBI:57262"/>
    </reaction>
</comment>
<sequence length="1978" mass="215358">MFSLPSFITSLPFALPSLPSISLPANIQRRFLSYILKRTLGRFVLHKALDAERIQAQVSAGRVELEELQVDSAEINSYIPPNVPLTLTSGSLGRLTARLPFPNLWSDPLSVSLDTLTLDFTLASPSPVSHGKASHPADHHHDLAESVTSAADDFLHLELDAYEEKELEGSIRQSLILSQTDPFESDLPGGFPSSLPTGHISPGQPLPADIESTTVLAGMVERILARLDLKVENVVIRVKTEGEEEGIVELRIRKVQYADESETQLAEASTTRSIRISGVDIVSVPSFPPPSSPPVSRQQPRTSSVSSGSSKASSSDEESADMYMSQAVADLRESLADVRLSPMQSSSSSEDEPSVYESALFHSVIEEQPGLSGIPNMPPAGSSSSDTEDEGSRSATPTPEAKSQPRSPLPATPILSFGQEDIVLRMRTTRPSPLLNEAAPQSTLPKVDVEVLVGTVAAVILPSQLRLLICALQNLSQTESSTEEPLPTTKSQPRMTVINRIKSFQLVAVYDLSAAQSPQLLKALETHFARPASSLPFNHLRFKLEQLEAIYQSQGQAGPRPVRAMSSAPAAGLRRRSSAHARFGPVPTSLSVTVQDMSLLEHFIPRDSEEDVALPIVLFDPGLARQYDLPTSRAKQSAMPEFESMDWRAPRRSGVERQWKVRQRGRGILKDAKKVEEGPVVVLKKDSGGKHPEILLSNADLVLAPVVTLLPVHVFLDLSLVERLLPLLRATTPLIHKTEPAPPSYPSFNQEVTPESIISSLSAPSPSKSSNTKAEIRCSMLRLDVRCPEPPPEGVEREAWSEGSGLRSGIFSVDVHGLGVKLLHGPDAGHQGKEVAKVEFESTLFFFAPAGQRNACAFLALSPLTPDPDEDDVPLLPSVSVSTVASSPLTDASSPKTTLVTCKIPAIHSSLHRSLVVGLQYFADDTTRWLDGTFSDGSAKPRDELKMIGSRFFGGSKGSEASSEVEEEEEGKGAGLRVAVEINEVDVGLFVPRLEDSGGERMFSLKASDLDVRMETNPVKNETALTVSVMDLDFSDVSSETSRRILGRTTPFTLTSHQAPIVYIRFVSSTDRLTTMKESNISLTLSHFTFATHKEIIWLHELLAFIKPPEGVFENLSPTDVTKLSVSLSSASVLLVPPNVPGSIVIIAREVEGWTEMRRGAEENPIHVGIGGMGALAIEGDSGPLEVAGSLSDIWKKAGYAQLIEVTVLELQLLRRMAELGETSLDITDAQFKVTACADSLASFGELATDFGKLFPNEKLVPIKSPALKESINVFGELTFFDKLHLCSNASLTGSLDEDAFNVVPEIVSHADADMIDDDLPQNLDYLDHATRVPKHKPSLDSSTGESLRTWESTGAHGEDDHWGHGEEAETVRVFAGKVQEEQGYWEGLPVLNNGFSADELPGKTRVRVHRASLKLMLYDGYDWSRTRKVIEDEVRAVRRRLERIRQLLASGQKADESIERTASSVLFNSVYVGLDPQKADMNLSGMGMGKMDDKALLAAIDEELGDMETESQSSWQTLPAGVGAGAGAVHHAKKVKLKGKRLTRSKKPQIEITVSDIKADIDLYGPGEATSSRVHFTAKELEILDHIKTSTWKKFLTELKSDNRGNIRETDADMIRLELVGVRLQEGEEELRLRLKILPLRLHVDQDALDFLKRFFSFKAPSLASQQPPNPSLASPTNPSPHPSSGPYFQHVEIYPIQLKLDYKPKRVDYKALREGKTIELMNFFHFEGAEMTLRHVTLSGISGLERLGMTLQDLWTPDVKANQLADVISGVSPIRSMVNVGSGVADLILLPIEQYRKDGRIAKGVQRGTNSFVKSTALEMMKLGARLATGTQVVLERAEGMLGGQAGEEVIAQSLPVDDEFGIDSGLLGTGSSSEDESEMVSRYASQPENAREGVQAAYASLSKNVNAAAQTILAVPMEVYERSGDDGPLKAVVRAVPIAVLKPMIGTTEAVSKTLLGMRNSLDPSARRELGDKYK</sequence>
<evidence type="ECO:0000256" key="11">
    <source>
        <dbReference type="ARBA" id="ARBA00024615"/>
    </source>
</evidence>
<feature type="region of interest" description="Disordered" evidence="13">
    <location>
        <begin position="369"/>
        <end position="414"/>
    </location>
</feature>
<evidence type="ECO:0000313" key="15">
    <source>
        <dbReference type="Proteomes" id="UP000094819"/>
    </source>
</evidence>
<evidence type="ECO:0000256" key="6">
    <source>
        <dbReference type="ARBA" id="ARBA00022824"/>
    </source>
</evidence>
<comment type="caution">
    <text evidence="14">The sequence shown here is derived from an EMBL/GenBank/DDBJ whole genome shotgun (WGS) entry which is preliminary data.</text>
</comment>
<dbReference type="GO" id="GO:0043495">
    <property type="term" value="F:protein-membrane adaptor activity"/>
    <property type="evidence" value="ECO:0007669"/>
    <property type="project" value="TreeGrafter"/>
</dbReference>
<comment type="subcellular location">
    <subcellularLocation>
        <location evidence="1">Endoplasmic reticulum membrane</location>
        <topology evidence="1">Peripheral membrane protein</topology>
    </subcellularLocation>
    <subcellularLocation>
        <location evidence="2">Preautophagosomal structure membrane</location>
        <topology evidence="2">Peripheral membrane protein</topology>
    </subcellularLocation>
</comment>
<keyword evidence="8" id="KW-0445">Lipid transport</keyword>
<dbReference type="PANTHER" id="PTHR13190">
    <property type="entry name" value="AUTOPHAGY-RELATED 2, ISOFORM A"/>
    <property type="match status" value="1"/>
</dbReference>
<name>A0A1E3JRN4_9TREE</name>
<comment type="catalytic activity">
    <reaction evidence="11">
        <text>a 1,2-diacyl-sn-glycero-3-phosphoethanolamine(in) = a 1,2-diacyl-sn-glycero-3-phosphoethanolamine(out)</text>
        <dbReference type="Rhea" id="RHEA:38895"/>
        <dbReference type="ChEBI" id="CHEBI:64612"/>
    </reaction>
</comment>
<feature type="compositionally biased region" description="Polar residues" evidence="13">
    <location>
        <begin position="1664"/>
        <end position="1678"/>
    </location>
</feature>
<proteinExistence type="inferred from homology"/>
<reference evidence="14 15" key="1">
    <citation type="submission" date="2016-06" db="EMBL/GenBank/DDBJ databases">
        <title>Evolution of pathogenesis and genome organization in the Tremellales.</title>
        <authorList>
            <person name="Cuomo C."/>
            <person name="Litvintseva A."/>
            <person name="Heitman J."/>
            <person name="Chen Y."/>
            <person name="Sun S."/>
            <person name="Springer D."/>
            <person name="Dromer F."/>
            <person name="Young S."/>
            <person name="Zeng Q."/>
            <person name="Chapman S."/>
            <person name="Gujja S."/>
            <person name="Saif S."/>
            <person name="Birren B."/>
        </authorList>
    </citation>
    <scope>NUCLEOTIDE SEQUENCE [LARGE SCALE GENOMIC DNA]</scope>
    <source>
        <strain evidence="14 15">CBS 7118</strain>
    </source>
</reference>
<accession>A0A1E3JRN4</accession>
<evidence type="ECO:0000256" key="5">
    <source>
        <dbReference type="ARBA" id="ARBA00022448"/>
    </source>
</evidence>
<feature type="region of interest" description="Disordered" evidence="13">
    <location>
        <begin position="285"/>
        <end position="322"/>
    </location>
</feature>
<dbReference type="GO" id="GO:0061709">
    <property type="term" value="P:reticulophagy"/>
    <property type="evidence" value="ECO:0007669"/>
    <property type="project" value="TreeGrafter"/>
</dbReference>
<dbReference type="GeneID" id="30191585"/>
<dbReference type="GO" id="GO:0000045">
    <property type="term" value="P:autophagosome assembly"/>
    <property type="evidence" value="ECO:0007669"/>
    <property type="project" value="TreeGrafter"/>
</dbReference>
<feature type="region of interest" description="Disordered" evidence="13">
    <location>
        <begin position="1335"/>
        <end position="1364"/>
    </location>
</feature>
<evidence type="ECO:0000313" key="14">
    <source>
        <dbReference type="EMBL" id="ODO03524.1"/>
    </source>
</evidence>
<evidence type="ECO:0000256" key="4">
    <source>
        <dbReference type="ARBA" id="ARBA00018070"/>
    </source>
</evidence>
<evidence type="ECO:0000256" key="2">
    <source>
        <dbReference type="ARBA" id="ARBA00004623"/>
    </source>
</evidence>
<comment type="catalytic activity">
    <reaction evidence="12">
        <text>a 1,2-diacyl-sn-glycero-3-phosphocholine(in) = a 1,2-diacyl-sn-glycero-3-phosphocholine(out)</text>
        <dbReference type="Rhea" id="RHEA:38571"/>
        <dbReference type="ChEBI" id="CHEBI:57643"/>
    </reaction>
</comment>
<feature type="region of interest" description="Disordered" evidence="13">
    <location>
        <begin position="1664"/>
        <end position="1686"/>
    </location>
</feature>
<feature type="compositionally biased region" description="Low complexity" evidence="13">
    <location>
        <begin position="294"/>
        <end position="313"/>
    </location>
</feature>
<dbReference type="EMBL" id="AWGH01000005">
    <property type="protein sequence ID" value="ODO03524.1"/>
    <property type="molecule type" value="Genomic_DNA"/>
</dbReference>
<feature type="compositionally biased region" description="Polar residues" evidence="13">
    <location>
        <begin position="1340"/>
        <end position="1353"/>
    </location>
</feature>
<dbReference type="GO" id="GO:0061908">
    <property type="term" value="C:phagophore"/>
    <property type="evidence" value="ECO:0007669"/>
    <property type="project" value="TreeGrafter"/>
</dbReference>
<dbReference type="GO" id="GO:0034045">
    <property type="term" value="C:phagophore assembly site membrane"/>
    <property type="evidence" value="ECO:0007669"/>
    <property type="project" value="UniProtKB-SubCell"/>
</dbReference>
<keyword evidence="7" id="KW-0072">Autophagy</keyword>
<evidence type="ECO:0000256" key="8">
    <source>
        <dbReference type="ARBA" id="ARBA00023055"/>
    </source>
</evidence>
<keyword evidence="9" id="KW-0472">Membrane</keyword>
<dbReference type="GO" id="GO:0006869">
    <property type="term" value="P:lipid transport"/>
    <property type="evidence" value="ECO:0007669"/>
    <property type="project" value="UniProtKB-KW"/>
</dbReference>
<dbReference type="GO" id="GO:0000422">
    <property type="term" value="P:autophagy of mitochondrion"/>
    <property type="evidence" value="ECO:0007669"/>
    <property type="project" value="TreeGrafter"/>
</dbReference>
<keyword evidence="15" id="KW-1185">Reference proteome</keyword>
<dbReference type="RefSeq" id="XP_019033575.1">
    <property type="nucleotide sequence ID" value="XM_019174523.1"/>
</dbReference>
<keyword evidence="6" id="KW-0256">Endoplasmic reticulum</keyword>
<dbReference type="OrthoDB" id="18982at2759"/>
<comment type="similarity">
    <text evidence="3">Belongs to the ATG2 family.</text>
</comment>
<protein>
    <recommendedName>
        <fullName evidence="4">Autophagy-related protein 2</fullName>
    </recommendedName>
</protein>
<dbReference type="GO" id="GO:0034727">
    <property type="term" value="P:piecemeal microautophagy of the nucleus"/>
    <property type="evidence" value="ECO:0007669"/>
    <property type="project" value="TreeGrafter"/>
</dbReference>
<evidence type="ECO:0000256" key="13">
    <source>
        <dbReference type="SAM" id="MobiDB-lite"/>
    </source>
</evidence>
<dbReference type="GO" id="GO:0032266">
    <property type="term" value="F:phosphatidylinositol-3-phosphate binding"/>
    <property type="evidence" value="ECO:0007669"/>
    <property type="project" value="TreeGrafter"/>
</dbReference>
<dbReference type="InterPro" id="IPR026849">
    <property type="entry name" value="ATG2"/>
</dbReference>
<dbReference type="Pfam" id="PF13329">
    <property type="entry name" value="ATG2_CAD"/>
    <property type="match status" value="1"/>
</dbReference>
<gene>
    <name evidence="14" type="ORF">L198_02372</name>
</gene>
<evidence type="ECO:0000256" key="10">
    <source>
        <dbReference type="ARBA" id="ARBA00024479"/>
    </source>
</evidence>